<comment type="caution">
    <text evidence="1">The sequence shown here is derived from an EMBL/GenBank/DDBJ whole genome shotgun (WGS) entry which is preliminary data.</text>
</comment>
<dbReference type="EMBL" id="JBFAUK010000022">
    <property type="protein sequence ID" value="MEV5509528.1"/>
    <property type="molecule type" value="Genomic_DNA"/>
</dbReference>
<accession>A0ABV3K303</accession>
<reference evidence="1 2" key="1">
    <citation type="submission" date="2024-06" db="EMBL/GenBank/DDBJ databases">
        <title>The Natural Products Discovery Center: Release of the First 8490 Sequenced Strains for Exploring Actinobacteria Biosynthetic Diversity.</title>
        <authorList>
            <person name="Kalkreuter E."/>
            <person name="Kautsar S.A."/>
            <person name="Yang D."/>
            <person name="Bader C.D."/>
            <person name="Teijaro C.N."/>
            <person name="Fluegel L."/>
            <person name="Davis C.M."/>
            <person name="Simpson J.R."/>
            <person name="Lauterbach L."/>
            <person name="Steele A.D."/>
            <person name="Gui C."/>
            <person name="Meng S."/>
            <person name="Li G."/>
            <person name="Viehrig K."/>
            <person name="Ye F."/>
            <person name="Su P."/>
            <person name="Kiefer A.F."/>
            <person name="Nichols A."/>
            <person name="Cepeda A.J."/>
            <person name="Yan W."/>
            <person name="Fan B."/>
            <person name="Jiang Y."/>
            <person name="Adhikari A."/>
            <person name="Zheng C.-J."/>
            <person name="Schuster L."/>
            <person name="Cowan T.M."/>
            <person name="Smanski M.J."/>
            <person name="Chevrette M.G."/>
            <person name="De Carvalho L.P.S."/>
            <person name="Shen B."/>
        </authorList>
    </citation>
    <scope>NUCLEOTIDE SEQUENCE [LARGE SCALE GENOMIC DNA]</scope>
    <source>
        <strain evidence="1 2">NPDC052347</strain>
    </source>
</reference>
<evidence type="ECO:0000313" key="2">
    <source>
        <dbReference type="Proteomes" id="UP001552594"/>
    </source>
</evidence>
<organism evidence="1 2">
    <name type="scientific">Streptomyces orinoci</name>
    <name type="common">Streptoverticillium orinoci</name>
    <dbReference type="NCBI Taxonomy" id="67339"/>
    <lineage>
        <taxon>Bacteria</taxon>
        <taxon>Bacillati</taxon>
        <taxon>Actinomycetota</taxon>
        <taxon>Actinomycetes</taxon>
        <taxon>Kitasatosporales</taxon>
        <taxon>Streptomycetaceae</taxon>
        <taxon>Streptomyces</taxon>
    </lineage>
</organism>
<dbReference type="RefSeq" id="WP_109281482.1">
    <property type="nucleotide sequence ID" value="NZ_JBFAUK010000022.1"/>
</dbReference>
<keyword evidence="2" id="KW-1185">Reference proteome</keyword>
<sequence length="120" mass="13053">MPRSDADRLRRRELYDAAAGEPRARLLPWSAPEGLPCYLRTDDGSVLSELADSIEAVQLGMGAELLEHARGVLKPGARALSAIEYRWLSSRLTEALSDVLRVAESRGRRIPVPGEASGDA</sequence>
<protein>
    <submittedName>
        <fullName evidence="1">Uncharacterized protein</fullName>
    </submittedName>
</protein>
<evidence type="ECO:0000313" key="1">
    <source>
        <dbReference type="EMBL" id="MEV5509528.1"/>
    </source>
</evidence>
<name>A0ABV3K303_STRON</name>
<gene>
    <name evidence="1" type="ORF">AB0L16_24345</name>
</gene>
<proteinExistence type="predicted"/>
<dbReference type="Proteomes" id="UP001552594">
    <property type="component" value="Unassembled WGS sequence"/>
</dbReference>